<dbReference type="PANTHER" id="PTHR43861:SF2">
    <property type="entry name" value="CARBOXY-S-ADENOSYL-L-METHIONINE SYNTHASE"/>
    <property type="match status" value="1"/>
</dbReference>
<protein>
    <recommendedName>
        <fullName evidence="3">Carboxy-S-adenosyl-L-methionine synthase</fullName>
        <shortName evidence="3">Cx-SAM synthase</shortName>
        <ecNumber evidence="3">2.1.3.-</ecNumber>
    </recommendedName>
</protein>
<comment type="caution">
    <text evidence="6">The sequence shown here is derived from an EMBL/GenBank/DDBJ whole genome shotgun (WGS) entry which is preliminary data.</text>
</comment>
<keyword evidence="1 3" id="KW-0808">Transferase</keyword>
<dbReference type="RefSeq" id="WP_081164146.1">
    <property type="nucleotide sequence ID" value="NZ_LWBP01000134.1"/>
</dbReference>
<sequence>MLKDEVFKEQTLKPADFKFSKKVADVFDDMVNRSVPFYAEMQRMVAELAANHALDGTNVYDLGCSTGTSFLLMDKTISKDVRFVGIDDSADMLQKCKSKLDDAGISRPYDLCVGDLNNGVEIKNASVVILCLTLQFVRPLYREKLLKKIIDGLVDNGVLIIVEKILAEESQFNRDFIDYYYNYKRRQHYSEMEISQKREALENVLIPYKLSENILILREAGFSHCEIFFKWYNFSGLIAVKN</sequence>
<dbReference type="GO" id="GO:0016743">
    <property type="term" value="F:carboxyl- or carbamoyltransferase activity"/>
    <property type="evidence" value="ECO:0007669"/>
    <property type="project" value="UniProtKB-UniRule"/>
</dbReference>
<feature type="binding site" evidence="3">
    <location>
        <position position="198"/>
    </location>
    <ligand>
        <name>S-adenosyl-L-methionine</name>
        <dbReference type="ChEBI" id="CHEBI:59789"/>
    </ligand>
</feature>
<name>A0A1V9FTH0_9BACT</name>
<comment type="similarity">
    <text evidence="3">Belongs to the class I-like SAM-binding methyltransferase superfamily. Cx-SAM synthase family.</text>
</comment>
<keyword evidence="7" id="KW-1185">Reference proteome</keyword>
<evidence type="ECO:0000256" key="2">
    <source>
        <dbReference type="ARBA" id="ARBA00022691"/>
    </source>
</evidence>
<dbReference type="Gene3D" id="3.40.50.150">
    <property type="entry name" value="Vaccinia Virus protein VP39"/>
    <property type="match status" value="1"/>
</dbReference>
<dbReference type="AlphaFoldDB" id="A0A1V9FTH0"/>
<dbReference type="InterPro" id="IPR041698">
    <property type="entry name" value="Methyltransf_25"/>
</dbReference>
<feature type="binding site" evidence="3 4">
    <location>
        <begin position="63"/>
        <end position="65"/>
    </location>
    <ligand>
        <name>S-adenosyl-L-methionine</name>
        <dbReference type="ChEBI" id="CHEBI:59789"/>
    </ligand>
</feature>
<evidence type="ECO:0000259" key="5">
    <source>
        <dbReference type="Pfam" id="PF13649"/>
    </source>
</evidence>
<feature type="binding site" evidence="3 4">
    <location>
        <position position="38"/>
    </location>
    <ligand>
        <name>S-adenosyl-L-methionine</name>
        <dbReference type="ChEBI" id="CHEBI:59789"/>
    </ligand>
</feature>
<gene>
    <name evidence="3" type="primary">cmoA</name>
    <name evidence="6" type="ORF">A4R26_18960</name>
</gene>
<evidence type="ECO:0000313" key="6">
    <source>
        <dbReference type="EMBL" id="OQP61642.1"/>
    </source>
</evidence>
<dbReference type="Pfam" id="PF13649">
    <property type="entry name" value="Methyltransf_25"/>
    <property type="match status" value="1"/>
</dbReference>
<evidence type="ECO:0000313" key="7">
    <source>
        <dbReference type="Proteomes" id="UP000192276"/>
    </source>
</evidence>
<dbReference type="HAMAP" id="MF_01589">
    <property type="entry name" value="Cx_SAM_synthase"/>
    <property type="match status" value="1"/>
</dbReference>
<reference evidence="7" key="1">
    <citation type="submission" date="2016-04" db="EMBL/GenBank/DDBJ databases">
        <authorList>
            <person name="Chen L."/>
            <person name="Zhuang W."/>
            <person name="Wang G."/>
        </authorList>
    </citation>
    <scope>NUCLEOTIDE SEQUENCE [LARGE SCALE GENOMIC DNA]</scope>
    <source>
        <strain evidence="7">208</strain>
    </source>
</reference>
<evidence type="ECO:0000256" key="1">
    <source>
        <dbReference type="ARBA" id="ARBA00022679"/>
    </source>
</evidence>
<comment type="catalytic activity">
    <reaction evidence="3">
        <text>prephenate + S-adenosyl-L-methionine = carboxy-S-adenosyl-L-methionine + 3-phenylpyruvate + H2O</text>
        <dbReference type="Rhea" id="RHEA:51692"/>
        <dbReference type="ChEBI" id="CHEBI:15377"/>
        <dbReference type="ChEBI" id="CHEBI:18005"/>
        <dbReference type="ChEBI" id="CHEBI:29934"/>
        <dbReference type="ChEBI" id="CHEBI:59789"/>
        <dbReference type="ChEBI" id="CHEBI:134278"/>
    </reaction>
</comment>
<evidence type="ECO:0000256" key="4">
    <source>
        <dbReference type="PIRSR" id="PIRSR006325-1"/>
    </source>
</evidence>
<dbReference type="EMBL" id="LWBP01000134">
    <property type="protein sequence ID" value="OQP61642.1"/>
    <property type="molecule type" value="Genomic_DNA"/>
</dbReference>
<organism evidence="6 7">
    <name type="scientific">Niastella populi</name>
    <dbReference type="NCBI Taxonomy" id="550983"/>
    <lineage>
        <taxon>Bacteria</taxon>
        <taxon>Pseudomonadati</taxon>
        <taxon>Bacteroidota</taxon>
        <taxon>Chitinophagia</taxon>
        <taxon>Chitinophagales</taxon>
        <taxon>Chitinophagaceae</taxon>
        <taxon>Niastella</taxon>
    </lineage>
</organism>
<dbReference type="PANTHER" id="PTHR43861">
    <property type="entry name" value="TRANS-ACONITATE 2-METHYLTRANSFERASE-RELATED"/>
    <property type="match status" value="1"/>
</dbReference>
<dbReference type="STRING" id="550983.A4R26_18960"/>
<dbReference type="InterPro" id="IPR005271">
    <property type="entry name" value="CmoA"/>
</dbReference>
<dbReference type="OrthoDB" id="9779941at2"/>
<dbReference type="SUPFAM" id="SSF53335">
    <property type="entry name" value="S-adenosyl-L-methionine-dependent methyltransferases"/>
    <property type="match status" value="1"/>
</dbReference>
<dbReference type="GO" id="GO:0002098">
    <property type="term" value="P:tRNA wobble uridine modification"/>
    <property type="evidence" value="ECO:0007669"/>
    <property type="project" value="InterPro"/>
</dbReference>
<dbReference type="InterPro" id="IPR029063">
    <property type="entry name" value="SAM-dependent_MTases_sf"/>
</dbReference>
<comment type="function">
    <text evidence="3">Catalyzes the conversion of S-adenosyl-L-methionine (SAM) to carboxy-S-adenosyl-L-methionine (Cx-SAM).</text>
</comment>
<dbReference type="GO" id="GO:1904047">
    <property type="term" value="F:S-adenosyl-L-methionine binding"/>
    <property type="evidence" value="ECO:0007669"/>
    <property type="project" value="UniProtKB-UniRule"/>
</dbReference>
<proteinExistence type="inferred from homology"/>
<dbReference type="EC" id="2.1.3.-" evidence="3"/>
<comment type="caution">
    <text evidence="3">Lacks conserved residue(s) required for the propagation of feature annotation.</text>
</comment>
<keyword evidence="2 3" id="KW-0949">S-adenosyl-L-methionine</keyword>
<dbReference type="Proteomes" id="UP000192276">
    <property type="component" value="Unassembled WGS sequence"/>
</dbReference>
<dbReference type="CDD" id="cd02440">
    <property type="entry name" value="AdoMet_MTases"/>
    <property type="match status" value="1"/>
</dbReference>
<evidence type="ECO:0000256" key="3">
    <source>
        <dbReference type="HAMAP-Rule" id="MF_01589"/>
    </source>
</evidence>
<feature type="domain" description="Methyltransferase" evidence="5">
    <location>
        <begin position="59"/>
        <end position="157"/>
    </location>
</feature>
<dbReference type="PIRSF" id="PIRSF006325">
    <property type="entry name" value="MeTrfase_bac"/>
    <property type="match status" value="1"/>
</dbReference>
<accession>A0A1V9FTH0</accession>
<feature type="binding site" evidence="3">
    <location>
        <begin position="115"/>
        <end position="116"/>
    </location>
    <ligand>
        <name>S-adenosyl-L-methionine</name>
        <dbReference type="ChEBI" id="CHEBI:59789"/>
    </ligand>
</feature>
<dbReference type="NCBIfam" id="TIGR00740">
    <property type="entry name" value="carboxy-S-adenosyl-L-methionine synthase CmoA"/>
    <property type="match status" value="1"/>
</dbReference>